<accession>A0A6J1DV06</accession>
<dbReference type="OrthoDB" id="1934555at2759"/>
<dbReference type="GeneID" id="111024622"/>
<dbReference type="RefSeq" id="XP_022158043.1">
    <property type="nucleotide sequence ID" value="XM_022302351.1"/>
</dbReference>
<dbReference type="Proteomes" id="UP000504603">
    <property type="component" value="Unplaced"/>
</dbReference>
<dbReference type="PANTHER" id="PTHR34371:SF6">
    <property type="entry name" value="MEMBRANE-ASSOCIATED KINASE REGULATOR 6"/>
    <property type="match status" value="1"/>
</dbReference>
<feature type="compositionally biased region" description="Low complexity" evidence="1">
    <location>
        <begin position="9"/>
        <end position="23"/>
    </location>
</feature>
<dbReference type="InterPro" id="IPR007789">
    <property type="entry name" value="DUF688"/>
</dbReference>
<proteinExistence type="predicted"/>
<evidence type="ECO:0000313" key="2">
    <source>
        <dbReference type="Proteomes" id="UP000504603"/>
    </source>
</evidence>
<keyword evidence="2" id="KW-1185">Reference proteome</keyword>
<evidence type="ECO:0000256" key="1">
    <source>
        <dbReference type="SAM" id="MobiDB-lite"/>
    </source>
</evidence>
<reference evidence="3" key="1">
    <citation type="submission" date="2025-08" db="UniProtKB">
        <authorList>
            <consortium name="RefSeq"/>
        </authorList>
    </citation>
    <scope>IDENTIFICATION</scope>
    <source>
        <strain evidence="3">OHB3-1</strain>
    </source>
</reference>
<name>A0A6J1DV06_MOMCH</name>
<dbReference type="PANTHER" id="PTHR34371">
    <property type="entry name" value="OS01G0551000 PROTEIN"/>
    <property type="match status" value="1"/>
</dbReference>
<dbReference type="KEGG" id="mcha:111024622"/>
<feature type="compositionally biased region" description="Pro residues" evidence="1">
    <location>
        <begin position="24"/>
        <end position="33"/>
    </location>
</feature>
<evidence type="ECO:0000313" key="3">
    <source>
        <dbReference type="RefSeq" id="XP_022158043.1"/>
    </source>
</evidence>
<sequence length="161" mass="17738">MWSEPPHATEPSSTPTLSLSQLLPEPPWMPTPPRLTLASIPFLWEEAPGKPRQCAGSQAPPSPPLPPGERTLELPPRLQTALPSPTTVLDGPEIRRAGGSNSKRWGSFRKCKEIAVAGGGGGRLRRKRNVLLSVSSYSKSHFLVSIYERFKQVVTVGWRRR</sequence>
<organism evidence="2 3">
    <name type="scientific">Momordica charantia</name>
    <name type="common">Bitter gourd</name>
    <name type="synonym">Balsam pear</name>
    <dbReference type="NCBI Taxonomy" id="3673"/>
    <lineage>
        <taxon>Eukaryota</taxon>
        <taxon>Viridiplantae</taxon>
        <taxon>Streptophyta</taxon>
        <taxon>Embryophyta</taxon>
        <taxon>Tracheophyta</taxon>
        <taxon>Spermatophyta</taxon>
        <taxon>Magnoliopsida</taxon>
        <taxon>eudicotyledons</taxon>
        <taxon>Gunneridae</taxon>
        <taxon>Pentapetalae</taxon>
        <taxon>rosids</taxon>
        <taxon>fabids</taxon>
        <taxon>Cucurbitales</taxon>
        <taxon>Cucurbitaceae</taxon>
        <taxon>Momordiceae</taxon>
        <taxon>Momordica</taxon>
    </lineage>
</organism>
<dbReference type="Pfam" id="PF05097">
    <property type="entry name" value="DUF688"/>
    <property type="match status" value="1"/>
</dbReference>
<feature type="region of interest" description="Disordered" evidence="1">
    <location>
        <begin position="1"/>
        <end position="35"/>
    </location>
</feature>
<gene>
    <name evidence="3" type="primary">LOC111024622</name>
</gene>
<feature type="region of interest" description="Disordered" evidence="1">
    <location>
        <begin position="48"/>
        <end position="102"/>
    </location>
</feature>
<protein>
    <submittedName>
        <fullName evidence="3">Uncharacterized protein At4g00950-like</fullName>
    </submittedName>
</protein>
<dbReference type="AlphaFoldDB" id="A0A6J1DV06"/>